<keyword evidence="2" id="KW-1133">Transmembrane helix</keyword>
<keyword evidence="6" id="KW-1185">Reference proteome</keyword>
<feature type="transmembrane region" description="Helical" evidence="2">
    <location>
        <begin position="1737"/>
        <end position="1762"/>
    </location>
</feature>
<evidence type="ECO:0000313" key="5">
    <source>
        <dbReference type="EMBL" id="KNC51238.1"/>
    </source>
</evidence>
<evidence type="ECO:0000259" key="4">
    <source>
        <dbReference type="Pfam" id="PF13229"/>
    </source>
</evidence>
<dbReference type="PANTHER" id="PTHR44103">
    <property type="entry name" value="PROPROTEIN CONVERTASE P"/>
    <property type="match status" value="1"/>
</dbReference>
<dbReference type="InterPro" id="IPR039448">
    <property type="entry name" value="Beta_helix"/>
</dbReference>
<evidence type="ECO:0000313" key="6">
    <source>
        <dbReference type="Proteomes" id="UP000054408"/>
    </source>
</evidence>
<dbReference type="GO" id="GO:0004190">
    <property type="term" value="F:aspartic-type endopeptidase activity"/>
    <property type="evidence" value="ECO:0007669"/>
    <property type="project" value="InterPro"/>
</dbReference>
<feature type="transmembrane region" description="Helical" evidence="2">
    <location>
        <begin position="1496"/>
        <end position="1519"/>
    </location>
</feature>
<dbReference type="GeneID" id="25569971"/>
<feature type="transmembrane region" description="Helical" evidence="2">
    <location>
        <begin position="1595"/>
        <end position="1616"/>
    </location>
</feature>
<dbReference type="EMBL" id="GL349466">
    <property type="protein sequence ID" value="KNC51238.1"/>
    <property type="molecule type" value="Genomic_DNA"/>
</dbReference>
<feature type="transmembrane region" description="Helical" evidence="2">
    <location>
        <begin position="1800"/>
        <end position="1819"/>
    </location>
</feature>
<name>A0A0L0DIU0_THETB</name>
<dbReference type="Pfam" id="PF13229">
    <property type="entry name" value="Beta_helix"/>
    <property type="match status" value="1"/>
</dbReference>
<dbReference type="PANTHER" id="PTHR44103:SF1">
    <property type="entry name" value="PROPROTEIN CONVERTASE P"/>
    <property type="match status" value="1"/>
</dbReference>
<proteinExistence type="predicted"/>
<keyword evidence="2" id="KW-0472">Membrane</keyword>
<gene>
    <name evidence="5" type="ORF">AMSG_12056</name>
</gene>
<feature type="transmembrane region" description="Helical" evidence="2">
    <location>
        <begin position="1831"/>
        <end position="1852"/>
    </location>
</feature>
<protein>
    <recommendedName>
        <fullName evidence="4">Right handed beta helix domain-containing protein</fullName>
    </recommendedName>
</protein>
<dbReference type="PROSITE" id="PS00141">
    <property type="entry name" value="ASP_PROTEASE"/>
    <property type="match status" value="1"/>
</dbReference>
<evidence type="ECO:0000256" key="1">
    <source>
        <dbReference type="ARBA" id="ARBA00022729"/>
    </source>
</evidence>
<keyword evidence="1 3" id="KW-0732">Signal</keyword>
<reference evidence="5 6" key="1">
    <citation type="submission" date="2010-05" db="EMBL/GenBank/DDBJ databases">
        <title>The Genome Sequence of Thecamonas trahens ATCC 50062.</title>
        <authorList>
            <consortium name="The Broad Institute Genome Sequencing Platform"/>
            <person name="Russ C."/>
            <person name="Cuomo C."/>
            <person name="Shea T."/>
            <person name="Young S.K."/>
            <person name="Zeng Q."/>
            <person name="Koehrsen M."/>
            <person name="Haas B."/>
            <person name="Borodovsky M."/>
            <person name="Guigo R."/>
            <person name="Alvarado L."/>
            <person name="Berlin A."/>
            <person name="Bochicchio J."/>
            <person name="Borenstein D."/>
            <person name="Chapman S."/>
            <person name="Chen Z."/>
            <person name="Freedman E."/>
            <person name="Gellesch M."/>
            <person name="Goldberg J."/>
            <person name="Griggs A."/>
            <person name="Gujja S."/>
            <person name="Heilman E."/>
            <person name="Heiman D."/>
            <person name="Hepburn T."/>
            <person name="Howarth C."/>
            <person name="Jen D."/>
            <person name="Larson L."/>
            <person name="Mehta T."/>
            <person name="Park D."/>
            <person name="Pearson M."/>
            <person name="Roberts A."/>
            <person name="Saif S."/>
            <person name="Shenoy N."/>
            <person name="Sisk P."/>
            <person name="Stolte C."/>
            <person name="Sykes S."/>
            <person name="Thomson T."/>
            <person name="Walk T."/>
            <person name="White J."/>
            <person name="Yandava C."/>
            <person name="Burger G."/>
            <person name="Gray M.W."/>
            <person name="Holland P.W.H."/>
            <person name="King N."/>
            <person name="Lang F.B.F."/>
            <person name="Roger A.J."/>
            <person name="Ruiz-Trillo I."/>
            <person name="Lander E."/>
            <person name="Nusbaum C."/>
        </authorList>
    </citation>
    <scope>NUCLEOTIDE SEQUENCE [LARGE SCALE GENOMIC DNA]</scope>
    <source>
        <strain evidence="5 6">ATCC 50062</strain>
    </source>
</reference>
<feature type="signal peptide" evidence="3">
    <location>
        <begin position="1"/>
        <end position="19"/>
    </location>
</feature>
<dbReference type="InterPro" id="IPR028994">
    <property type="entry name" value="Integrin_alpha_N"/>
</dbReference>
<feature type="transmembrane region" description="Helical" evidence="2">
    <location>
        <begin position="1637"/>
        <end position="1654"/>
    </location>
</feature>
<dbReference type="InterPro" id="IPR011050">
    <property type="entry name" value="Pectin_lyase_fold/virulence"/>
</dbReference>
<dbReference type="InterPro" id="IPR012332">
    <property type="entry name" value="Autotransporter_pectin_lyase_C"/>
</dbReference>
<dbReference type="Gene3D" id="2.160.20.20">
    <property type="match status" value="1"/>
</dbReference>
<dbReference type="SUPFAM" id="SSF69318">
    <property type="entry name" value="Integrin alpha N-terminal domain"/>
    <property type="match status" value="3"/>
</dbReference>
<dbReference type="InterPro" id="IPR001969">
    <property type="entry name" value="Aspartic_peptidase_AS"/>
</dbReference>
<evidence type="ECO:0000256" key="2">
    <source>
        <dbReference type="SAM" id="Phobius"/>
    </source>
</evidence>
<keyword evidence="2" id="KW-0812">Transmembrane</keyword>
<organism evidence="5 6">
    <name type="scientific">Thecamonas trahens ATCC 50062</name>
    <dbReference type="NCBI Taxonomy" id="461836"/>
    <lineage>
        <taxon>Eukaryota</taxon>
        <taxon>Apusozoa</taxon>
        <taxon>Apusomonadida</taxon>
        <taxon>Apusomonadidae</taxon>
        <taxon>Thecamonas</taxon>
    </lineage>
</organism>
<dbReference type="Proteomes" id="UP000054408">
    <property type="component" value="Unassembled WGS sequence"/>
</dbReference>
<accession>A0A0L0DIU0</accession>
<dbReference type="GO" id="GO:0006508">
    <property type="term" value="P:proteolysis"/>
    <property type="evidence" value="ECO:0007669"/>
    <property type="project" value="InterPro"/>
</dbReference>
<feature type="transmembrane region" description="Helical" evidence="2">
    <location>
        <begin position="1540"/>
        <end position="1561"/>
    </location>
</feature>
<dbReference type="Gene3D" id="2.130.10.130">
    <property type="entry name" value="Integrin alpha, N-terminal"/>
    <property type="match status" value="2"/>
</dbReference>
<evidence type="ECO:0000256" key="3">
    <source>
        <dbReference type="SAM" id="SignalP"/>
    </source>
</evidence>
<dbReference type="RefSeq" id="XP_013756295.1">
    <property type="nucleotide sequence ID" value="XM_013900841.1"/>
</dbReference>
<dbReference type="OrthoDB" id="10022113at2759"/>
<dbReference type="InterPro" id="IPR013517">
    <property type="entry name" value="FG-GAP"/>
</dbReference>
<dbReference type="SUPFAM" id="SSF51126">
    <property type="entry name" value="Pectin lyase-like"/>
    <property type="match status" value="1"/>
</dbReference>
<feature type="transmembrane region" description="Helical" evidence="2">
    <location>
        <begin position="1768"/>
        <end position="1788"/>
    </location>
</feature>
<sequence length="2056" mass="213421">MAVALTSLLALVVAVQVAAVPDIPQCWAEVDVVAQVVSTPVSNTQAVIAADMDGDGDIDLASAGGNWIAWHENTDGNGTFAPPQVVSTAVDGARALIATDIDGDGDLDLVSASYNDNKVAWYENLYGNATFGQQQVVTTAAGTVQSVTAADFDGDGDIDLASASYLDDTIAWYENTDRAGSFGPPQVLSALTNDAYSVIAADIDGDGDPDLVSPLFGQNKIAWYENIDGAGIFGPQQVVSTAANGVRSVTAADMDGDGDLDLVSASELDDKIAWYENTNGTGSFGPQQVVSTVARAARSVIAADVDGDGDMDLAWASSFANKIAWHENKDGAGDFGSEQVVSTVADGAVSVFAADIDGDGDLDLASTVGGKVAWYANADGNTTWGSQRVVSSAAGGAYSVIAADIDGDGDLDLASASYNDDKIAWYENIDSAGGFGPQQVVSTAADGAAAVIAVDMDGDGDMDLVSASSIDRTIAWYENTDRVGSFGPTRVISANAHGVALVIAADIDDDGDVDLAWASSFASKIAWHENMDGAGGFGPEQVVSTAAAGVVSVVAADFDGDGDLDLASLSFYDDKLAWYENTDGAGSFGTQQVVRSVVYGARSMIAADIDADGDVDLVVASSSDDDIAWYENTEAVGGFGTRRVVSSLGNDVWSMFAADIDGDGDVDLASALFFDNSVVWYENTDGNGTFGPQQLVTTLANGPRSVIAADIDGDGDMDFASASEYDDEIAWYPRLTRNAFHFPAPRVVTYSPSLPACLDDPTCLSANIHRLSRCISDTLLFPPGTYAFGRAGAHLKLDHPCTLAAAVPGHVVIDATLPPSISAGGDGGVLFHVVPPAATYSPPLSVRLVNLTITNMGTGFDSVLASQGMRVDGEQAVLELHSCRIVSSTATSSQKSSLFDVGFGGAVLVKNAGTLIVTNSTFDRCFASVAGGAVAVDRDGSLARIANTTFLANTAKTSGGAITATNGGHIELDGVHFDANLASIGNGGAVALDSGSSATLADVAFVANTASAGGALAAAASSSASLARVVISHNIARNNGGGVHIDDTSSASFDHSVFADNSAAKLGGGLVVRPGANVTLTASTLTRNTAASGGGLAILLESADHGALVDAAQDFASVSASPSPAATSITVHDVVLDSNQARYGGGLFACGASIVVSGAATEWTSNRATSSPTLGSSADAMVCLASSSQPPWLTLATGKITTDNIHSPPTRIEWVAMPGPVELGKDAKGSFRLRDALNHVVAYADSPVSLNASAPGLILQSTAAAIATESESSLLPAQPLRIENKPGDIPVLPEVLFTLAMATVEPRADLPVPIPVTPISAIVPLVACAVGSGRRDFALVIADGGLVDVAECTTCVLGESYSPSVSLDPCIAVRECNAFSRPIDATVNNVTIPACVCERDYTLSTYDDQGFPICVSCPSGALCAEGLGLPVPAPGFYTDNATFIRCKRPAGCIGGSLTSQCKPGYAGYMCNTCEPGYYSNAVSECVVCPPAAVGTLIGTLLTLVVIALGAAVVIGIGIVRPNVGEVKTAEELRNRNLPGSLSMILVVFQVLGILANANFAWSDSSKATLGAFNVFNIDANLFASECTLSTFHVKYIVSVLLPLAVLAAVIAGLIALKTAAKAGISKFGLDRLHATKLKTLVDAALFTIAPLLYIPMAKSTLVLFDCARLPNGRLVLDIDPGVACFDGAWSGVLPVGLLGLASYVVGIPGYFLWCLIRQRHNLLAPETFARYGGLYKLYRISYFWGGVADLAKRLAIVVVASFVSDHQLAQIGLLLAILLASAFTIKSLQPYYYPLYNDIDFRLTVLLIVVLILGTFSYAERASKGSSQTTIFVGVVLALVALAGVAIHAIAIDMRQIARAKKRTYSALNDRARRLATTIEREVADLDVERAAVAESAIQGFTSPCDRTQDKRPDAIALEDLDTLDSITSTYTAKECTQRIAPLLRPQVPVTSTIIAHLVRYVLDTDNNPPVPLSPADLTLLDVTTITKRLATARPPTPKPPQAYTPAAAWADVQVSADLPPCPPMDELLALVGLDHVKRMSLIFEQNLIYQQLKQI</sequence>
<feature type="chain" id="PRO_5005537550" description="Right handed beta helix domain-containing protein" evidence="3">
    <location>
        <begin position="20"/>
        <end position="2056"/>
    </location>
</feature>
<dbReference type="Pfam" id="PF13517">
    <property type="entry name" value="FG-GAP_3"/>
    <property type="match status" value="5"/>
</dbReference>
<feature type="transmembrane region" description="Helical" evidence="2">
    <location>
        <begin position="1695"/>
        <end position="1716"/>
    </location>
</feature>
<feature type="domain" description="Right handed beta helix" evidence="4">
    <location>
        <begin position="906"/>
        <end position="1081"/>
    </location>
</feature>